<dbReference type="SMART" id="SM01197">
    <property type="entry name" value="FANCL_C"/>
    <property type="match status" value="1"/>
</dbReference>
<organism evidence="7 8">
    <name type="scientific">Symbiodinium natans</name>
    <dbReference type="NCBI Taxonomy" id="878477"/>
    <lineage>
        <taxon>Eukaryota</taxon>
        <taxon>Sar</taxon>
        <taxon>Alveolata</taxon>
        <taxon>Dinophyceae</taxon>
        <taxon>Suessiales</taxon>
        <taxon>Symbiodiniaceae</taxon>
        <taxon>Symbiodinium</taxon>
    </lineage>
</organism>
<dbReference type="InterPro" id="IPR001841">
    <property type="entry name" value="Znf_RING"/>
</dbReference>
<gene>
    <name evidence="7" type="primary">RNF139</name>
    <name evidence="7" type="ORF">SNAT2548_LOCUS13284</name>
</gene>
<dbReference type="OrthoDB" id="409354at2759"/>
<dbReference type="SUPFAM" id="SSF57850">
    <property type="entry name" value="RING/U-box"/>
    <property type="match status" value="1"/>
</dbReference>
<dbReference type="GO" id="GO:0061630">
    <property type="term" value="F:ubiquitin protein ligase activity"/>
    <property type="evidence" value="ECO:0007669"/>
    <property type="project" value="TreeGrafter"/>
</dbReference>
<dbReference type="PROSITE" id="PS50089">
    <property type="entry name" value="ZF_RING_2"/>
    <property type="match status" value="1"/>
</dbReference>
<keyword evidence="1" id="KW-0479">Metal-binding</keyword>
<proteinExistence type="predicted"/>
<dbReference type="EMBL" id="CAJNDS010001391">
    <property type="protein sequence ID" value="CAE7257358.1"/>
    <property type="molecule type" value="Genomic_DNA"/>
</dbReference>
<dbReference type="Proteomes" id="UP000604046">
    <property type="component" value="Unassembled WGS sequence"/>
</dbReference>
<name>A0A812M8R0_9DINO</name>
<dbReference type="PANTHER" id="PTHR22765:SF434">
    <property type="entry name" value="GB|AAD18119.1-RELATED"/>
    <property type="match status" value="1"/>
</dbReference>
<dbReference type="AlphaFoldDB" id="A0A812M8R0"/>
<dbReference type="Gene3D" id="3.30.40.10">
    <property type="entry name" value="Zinc/RING finger domain, C3HC4 (zinc finger)"/>
    <property type="match status" value="1"/>
</dbReference>
<accession>A0A812M8R0</accession>
<evidence type="ECO:0000256" key="5">
    <source>
        <dbReference type="SAM" id="MobiDB-lite"/>
    </source>
</evidence>
<dbReference type="InterPro" id="IPR011016">
    <property type="entry name" value="Znf_RING-CH"/>
</dbReference>
<dbReference type="GO" id="GO:0008270">
    <property type="term" value="F:zinc ion binding"/>
    <property type="evidence" value="ECO:0007669"/>
    <property type="project" value="UniProtKB-KW"/>
</dbReference>
<sequence length="215" mass="24203">MWCLSRKVFSLGCGRRVRRSKSANTYRVTLQKQALEDRFGIVITYTKRGEGLLIKDVGPESAVLQWSQEHPDRPIRIGCAILAINGEYQIEPMLEQLHMSCKLELVITCELTANQQQTLQRSLQKTVPSSVVESLPRVAADKFSDVCAICFEELDGTLPIQLPCGHAFHAPCVKTWLVTRSRRCPMCNQDVDLSRPGGDSHHSHQLPRVLHEATQ</sequence>
<dbReference type="InterPro" id="IPR013083">
    <property type="entry name" value="Znf_RING/FYVE/PHD"/>
</dbReference>
<evidence type="ECO:0000256" key="1">
    <source>
        <dbReference type="ARBA" id="ARBA00022723"/>
    </source>
</evidence>
<evidence type="ECO:0000313" key="8">
    <source>
        <dbReference type="Proteomes" id="UP000604046"/>
    </source>
</evidence>
<protein>
    <submittedName>
        <fullName evidence="7">RNF139 protein</fullName>
    </submittedName>
</protein>
<dbReference type="SMART" id="SM00184">
    <property type="entry name" value="RING"/>
    <property type="match status" value="1"/>
</dbReference>
<feature type="domain" description="RING-type" evidence="6">
    <location>
        <begin position="147"/>
        <end position="188"/>
    </location>
</feature>
<keyword evidence="8" id="KW-1185">Reference proteome</keyword>
<evidence type="ECO:0000256" key="4">
    <source>
        <dbReference type="PROSITE-ProRule" id="PRU00175"/>
    </source>
</evidence>
<dbReference type="InterPro" id="IPR036034">
    <property type="entry name" value="PDZ_sf"/>
</dbReference>
<dbReference type="PANTHER" id="PTHR22765">
    <property type="entry name" value="RING FINGER AND PROTEASE ASSOCIATED DOMAIN-CONTAINING"/>
    <property type="match status" value="1"/>
</dbReference>
<keyword evidence="3" id="KW-0862">Zinc</keyword>
<comment type="caution">
    <text evidence="7">The sequence shown here is derived from an EMBL/GenBank/DDBJ whole genome shotgun (WGS) entry which is preliminary data.</text>
</comment>
<dbReference type="Pfam" id="PF13639">
    <property type="entry name" value="zf-RING_2"/>
    <property type="match status" value="1"/>
</dbReference>
<evidence type="ECO:0000256" key="2">
    <source>
        <dbReference type="ARBA" id="ARBA00022771"/>
    </source>
</evidence>
<dbReference type="SMART" id="SM00744">
    <property type="entry name" value="RINGv"/>
    <property type="match status" value="1"/>
</dbReference>
<reference evidence="7" key="1">
    <citation type="submission" date="2021-02" db="EMBL/GenBank/DDBJ databases">
        <authorList>
            <person name="Dougan E. K."/>
            <person name="Rhodes N."/>
            <person name="Thang M."/>
            <person name="Chan C."/>
        </authorList>
    </citation>
    <scope>NUCLEOTIDE SEQUENCE</scope>
</reference>
<keyword evidence="2 4" id="KW-0863">Zinc-finger</keyword>
<feature type="region of interest" description="Disordered" evidence="5">
    <location>
        <begin position="194"/>
        <end position="215"/>
    </location>
</feature>
<dbReference type="CDD" id="cd16448">
    <property type="entry name" value="RING-H2"/>
    <property type="match status" value="1"/>
</dbReference>
<evidence type="ECO:0000259" key="6">
    <source>
        <dbReference type="PROSITE" id="PS50089"/>
    </source>
</evidence>
<dbReference type="InterPro" id="IPR051826">
    <property type="entry name" value="E3_ubiquitin-ligase_domain"/>
</dbReference>
<evidence type="ECO:0000256" key="3">
    <source>
        <dbReference type="ARBA" id="ARBA00022833"/>
    </source>
</evidence>
<evidence type="ECO:0000313" key="7">
    <source>
        <dbReference type="EMBL" id="CAE7257358.1"/>
    </source>
</evidence>
<dbReference type="GO" id="GO:0006511">
    <property type="term" value="P:ubiquitin-dependent protein catabolic process"/>
    <property type="evidence" value="ECO:0007669"/>
    <property type="project" value="TreeGrafter"/>
</dbReference>
<dbReference type="Gene3D" id="2.30.42.10">
    <property type="match status" value="1"/>
</dbReference>